<organism evidence="1 2">
    <name type="scientific">Legionella antarctica</name>
    <dbReference type="NCBI Taxonomy" id="2708020"/>
    <lineage>
        <taxon>Bacteria</taxon>
        <taxon>Pseudomonadati</taxon>
        <taxon>Pseudomonadota</taxon>
        <taxon>Gammaproteobacteria</taxon>
        <taxon>Legionellales</taxon>
        <taxon>Legionellaceae</taxon>
        <taxon>Legionella</taxon>
    </lineage>
</organism>
<keyword evidence="2" id="KW-1185">Reference proteome</keyword>
<dbReference type="EMBL" id="AP022839">
    <property type="protein sequence ID" value="BCA94341.1"/>
    <property type="molecule type" value="Genomic_DNA"/>
</dbReference>
<proteinExistence type="predicted"/>
<sequence length="300" mass="34659">MNDKVIPTYYSIMQLCERWHFDLRQMRDFFSKKAIPLYACITGKKGGAFNQQVKVRETKINIATGEDLKRFGSLTNEELEKQGFILNSLEPNLYQVSKGTMCFLIDNSDGFKKVRIPALGVDAFDVLHDDFIELCDEHSIDPNKNLENLFENEGLFTRIVKSKKDGHVRFLEPACIIKLEDIYIHNQDVYNAEQNKTKNKSIRHDIITEALLKIIFPSLKTNELASNKLAMICWEKLPDTLLAIGCTEVKVDLKGELDMREFMAKHQTLAIPANNYKAFRKRILDVLDYYLSSQKMNSYN</sequence>
<evidence type="ECO:0000313" key="2">
    <source>
        <dbReference type="Proteomes" id="UP000502894"/>
    </source>
</evidence>
<name>A0A6F8T1J8_9GAMM</name>
<evidence type="ECO:0000313" key="1">
    <source>
        <dbReference type="EMBL" id="BCA94341.1"/>
    </source>
</evidence>
<dbReference type="RefSeq" id="WP_173236275.1">
    <property type="nucleotide sequence ID" value="NZ_AP022839.1"/>
</dbReference>
<reference evidence="1" key="1">
    <citation type="journal article" date="2020" name="Microbiol. Resour. Announc.">
        <title>Complete Genome Sequence of Novel Psychrotolerant Legionella Strain TUM19329, Isolated from Antarctic Lake Sediment.</title>
        <authorList>
            <person name="Shimada S."/>
            <person name="Nakai R."/>
            <person name="Aoki K."/>
            <person name="Shimoeda N."/>
            <person name="Ohno G."/>
            <person name="Miyazaki Y."/>
            <person name="Kudoh S."/>
            <person name="Imura S."/>
            <person name="Watanabe K."/>
            <person name="Ishii Y."/>
            <person name="Tateda K."/>
        </authorList>
    </citation>
    <scope>NUCLEOTIDE SEQUENCE [LARGE SCALE GENOMIC DNA]</scope>
    <source>
        <strain evidence="1">TUM19329</strain>
    </source>
</reference>
<protein>
    <submittedName>
        <fullName evidence="1">Uncharacterized protein</fullName>
    </submittedName>
</protein>
<dbReference type="Proteomes" id="UP000502894">
    <property type="component" value="Chromosome"/>
</dbReference>
<dbReference type="AlphaFoldDB" id="A0A6F8T1J8"/>
<dbReference type="KEGG" id="lant:TUM19329_07020"/>
<accession>A0A6F8T1J8</accession>
<gene>
    <name evidence="1" type="ORF">TUM19329_07020</name>
</gene>